<protein>
    <recommendedName>
        <fullName evidence="3">F-box domain-containing protein</fullName>
    </recommendedName>
</protein>
<dbReference type="GeneID" id="83213647"/>
<evidence type="ECO:0008006" key="3">
    <source>
        <dbReference type="Google" id="ProtNLM"/>
    </source>
</evidence>
<dbReference type="SUPFAM" id="SSF52047">
    <property type="entry name" value="RNI-like"/>
    <property type="match status" value="1"/>
</dbReference>
<dbReference type="AlphaFoldDB" id="A0AAD7XXB7"/>
<comment type="caution">
    <text evidence="1">The sequence shown here is derived from an EMBL/GenBank/DDBJ whole genome shotgun (WGS) entry which is preliminary data.</text>
</comment>
<dbReference type="EMBL" id="JARTCD010000027">
    <property type="protein sequence ID" value="KAJ8657965.1"/>
    <property type="molecule type" value="Genomic_DNA"/>
</dbReference>
<evidence type="ECO:0000313" key="1">
    <source>
        <dbReference type="EMBL" id="KAJ8657965.1"/>
    </source>
</evidence>
<dbReference type="RefSeq" id="XP_058342878.1">
    <property type="nucleotide sequence ID" value="XM_058486266.1"/>
</dbReference>
<name>A0AAD7XXB7_9FUNG</name>
<proteinExistence type="predicted"/>
<keyword evidence="2" id="KW-1185">Reference proteome</keyword>
<dbReference type="Gene3D" id="3.80.10.10">
    <property type="entry name" value="Ribonuclease Inhibitor"/>
    <property type="match status" value="1"/>
</dbReference>
<evidence type="ECO:0000313" key="2">
    <source>
        <dbReference type="Proteomes" id="UP001234581"/>
    </source>
</evidence>
<reference evidence="1 2" key="1">
    <citation type="submission" date="2023-03" db="EMBL/GenBank/DDBJ databases">
        <title>Genome sequence of Lichtheimia ornata CBS 291.66.</title>
        <authorList>
            <person name="Mohabir J.T."/>
            <person name="Shea T.P."/>
            <person name="Kurbessoian T."/>
            <person name="Berby B."/>
            <person name="Fontaine J."/>
            <person name="Livny J."/>
            <person name="Gnirke A."/>
            <person name="Stajich J.E."/>
            <person name="Cuomo C.A."/>
        </authorList>
    </citation>
    <scope>NUCLEOTIDE SEQUENCE [LARGE SCALE GENOMIC DNA]</scope>
    <source>
        <strain evidence="1">CBS 291.66</strain>
    </source>
</reference>
<dbReference type="Proteomes" id="UP001234581">
    <property type="component" value="Unassembled WGS sequence"/>
</dbReference>
<dbReference type="InterPro" id="IPR032675">
    <property type="entry name" value="LRR_dom_sf"/>
</dbReference>
<sequence length="663" mass="76200">MADSIWNDLCKQPTLKTSSEKYAQLVHDSTTQLHQGVQSILSALDQRATGLTKCANFESALHDARAMQQLSPSSALGYIREADIYSEQGQQLQVIDVCRKGLSRVDAMDTHYDALQRAKMDAEERQNTRIDFISQLPVDIVITTLVPMFMDHFPLRSDTPCSYLYVSNLWRDRITQCFDGLRFSAGDHRGYDEDALSQVVQFAQHTKTLYINRYHHGTWLDDLLRDHDFCSLRQLFIEQYMNDHVDHFVSSLKSISKTLTHLSIEMGSRRMFSIDQIVLTCPNLVSLDLPQSRVADISSLPMSTWPNLKSLSIHRAQEPITCDQIIGIWQRFPSLNHLGLHPCSDMQSAFIVSDYLPSINSLGINTLDTDIDIMYTDQGSVSDLLGVTHIAIEGILPSNDVFVDIGCVLKHHQKTLVEIEWDMDNDDESDNRDFYHIQYSQLKKLTLNKSGWWIPRNAPLLEELIMTSEAINAYPAVLDMVPPTLKKLEFRLDEGPELADTSTIKGYLDRIAQHSHPLHEVILHSYTMNNIINVVDAIHPLNQLQRLMIRVTRRCDSHQMDRFVERLTRGCPNLSCLEIICREGLSMHSINALKRLENLKECIFSIKRIDDDHGSFWHALEMFTQLKWIRIHPAIATNIEDIRRLKEKRPDMTIIVKRDYTLF</sequence>
<organism evidence="1 2">
    <name type="scientific">Lichtheimia ornata</name>
    <dbReference type="NCBI Taxonomy" id="688661"/>
    <lineage>
        <taxon>Eukaryota</taxon>
        <taxon>Fungi</taxon>
        <taxon>Fungi incertae sedis</taxon>
        <taxon>Mucoromycota</taxon>
        <taxon>Mucoromycotina</taxon>
        <taxon>Mucoromycetes</taxon>
        <taxon>Mucorales</taxon>
        <taxon>Lichtheimiaceae</taxon>
        <taxon>Lichtheimia</taxon>
    </lineage>
</organism>
<gene>
    <name evidence="1" type="ORF">O0I10_006236</name>
</gene>
<accession>A0AAD7XXB7</accession>